<comment type="similarity">
    <text evidence="2">Belongs to the bacterial solute-binding protein 5 family.</text>
</comment>
<feature type="domain" description="Solute-binding protein family 5" evidence="6">
    <location>
        <begin position="74"/>
        <end position="462"/>
    </location>
</feature>
<evidence type="ECO:0000256" key="4">
    <source>
        <dbReference type="ARBA" id="ARBA00022729"/>
    </source>
</evidence>
<keyword evidence="4 5" id="KW-0732">Signal</keyword>
<dbReference type="Gene3D" id="3.90.76.10">
    <property type="entry name" value="Dipeptide-binding Protein, Domain 1"/>
    <property type="match status" value="1"/>
</dbReference>
<evidence type="ECO:0000256" key="2">
    <source>
        <dbReference type="ARBA" id="ARBA00005695"/>
    </source>
</evidence>
<evidence type="ECO:0000313" key="8">
    <source>
        <dbReference type="Proteomes" id="UP001370590"/>
    </source>
</evidence>
<comment type="subcellular location">
    <subcellularLocation>
        <location evidence="1">Cell envelope</location>
    </subcellularLocation>
</comment>
<evidence type="ECO:0000259" key="6">
    <source>
        <dbReference type="Pfam" id="PF00496"/>
    </source>
</evidence>
<dbReference type="Proteomes" id="UP001370590">
    <property type="component" value="Unassembled WGS sequence"/>
</dbReference>
<dbReference type="PANTHER" id="PTHR30290:SF10">
    <property type="entry name" value="PERIPLASMIC OLIGOPEPTIDE-BINDING PROTEIN-RELATED"/>
    <property type="match status" value="1"/>
</dbReference>
<dbReference type="PANTHER" id="PTHR30290">
    <property type="entry name" value="PERIPLASMIC BINDING COMPONENT OF ABC TRANSPORTER"/>
    <property type="match status" value="1"/>
</dbReference>
<accession>A0ABU8SNT9</accession>
<keyword evidence="8" id="KW-1185">Reference proteome</keyword>
<dbReference type="PROSITE" id="PS51257">
    <property type="entry name" value="PROKAR_LIPOPROTEIN"/>
    <property type="match status" value="1"/>
</dbReference>
<comment type="caution">
    <text evidence="7">The sequence shown here is derived from an EMBL/GenBank/DDBJ whole genome shotgun (WGS) entry which is preliminary data.</text>
</comment>
<evidence type="ECO:0000256" key="5">
    <source>
        <dbReference type="SAM" id="SignalP"/>
    </source>
</evidence>
<evidence type="ECO:0000256" key="1">
    <source>
        <dbReference type="ARBA" id="ARBA00004196"/>
    </source>
</evidence>
<evidence type="ECO:0000313" key="7">
    <source>
        <dbReference type="EMBL" id="MEJ6400902.1"/>
    </source>
</evidence>
<feature type="chain" id="PRO_5046827637" evidence="5">
    <location>
        <begin position="20"/>
        <end position="544"/>
    </location>
</feature>
<name>A0ABU8SNT9_9LACO</name>
<feature type="signal peptide" evidence="5">
    <location>
        <begin position="1"/>
        <end position="19"/>
    </location>
</feature>
<dbReference type="InterPro" id="IPR039424">
    <property type="entry name" value="SBP_5"/>
</dbReference>
<dbReference type="EMBL" id="JAWMWH010000003">
    <property type="protein sequence ID" value="MEJ6400902.1"/>
    <property type="molecule type" value="Genomic_DNA"/>
</dbReference>
<dbReference type="CDD" id="cd08504">
    <property type="entry name" value="PBP2_OppA"/>
    <property type="match status" value="1"/>
</dbReference>
<dbReference type="InterPro" id="IPR000914">
    <property type="entry name" value="SBP_5_dom"/>
</dbReference>
<dbReference type="SUPFAM" id="SSF53850">
    <property type="entry name" value="Periplasmic binding protein-like II"/>
    <property type="match status" value="1"/>
</dbReference>
<keyword evidence="3" id="KW-0813">Transport</keyword>
<dbReference type="Pfam" id="PF00496">
    <property type="entry name" value="SBP_bac_5"/>
    <property type="match status" value="1"/>
</dbReference>
<reference evidence="7 8" key="1">
    <citation type="submission" date="2023-10" db="EMBL/GenBank/DDBJ databases">
        <title>Nicoliella lavandulae sp. nov. isolated from Lavandula angustifolia flowers.</title>
        <authorList>
            <person name="Alcantara C."/>
            <person name="Zuniga M."/>
            <person name="Landete J.M."/>
            <person name="Monedero V."/>
        </authorList>
    </citation>
    <scope>NUCLEOTIDE SEQUENCE [LARGE SCALE GENOMIC DNA]</scope>
    <source>
        <strain evidence="7 8">Es01</strain>
    </source>
</reference>
<sequence length="544" mass="60634">MKKILATAALTVLLGTTLAACGKQNGNQDSKSQTLNLAAESPLPTIDISKSTGYGSTGNVFESFYRLGKNGATTPGLATSGTSSKDGKTWTFKLRNAKWSDGSPITANDFVYSWQRTVNPKTKSQYSYLFDSIVNGAAITAGKMAPDKLGIKAINSHTVQISLVKPVAYFKTLMAYPLFGPQSEKAVKKYGSKYGTKSQFMLYSGPFKIVNWNGTGNTWAYVKNNEYWDHKVVKLKRINYNVIQSPTTSLNLYKQDKLDVTALSTEQLRNYQKDPNLKDYSYSMISYLKYNFNDPNAKNKKVINNVNIRRAISLAIDRSLLSKKVLGYKSAITTGFVPHGLANDPKTGTDFADQQTVKNTLNYNPTLAKQYWNKGLKELGVKNVSLTLLSSNDDPNNGVVTQYLKGQLESVLKGFTLNLRSVPSQIANQEGQKGEFDFSLSGWGGDFKDPITFLQIPLANTPYNTGKYNNPHYNELINRAANQDANNAEKRWQDLINASKVLNQDQGMSPLFQDDTYYLQQPNVKNIIHNTAGTQWNYKYTYIK</sequence>
<dbReference type="InterPro" id="IPR030678">
    <property type="entry name" value="Peptide/Ni-bd"/>
</dbReference>
<dbReference type="Gene3D" id="3.40.190.10">
    <property type="entry name" value="Periplasmic binding protein-like II"/>
    <property type="match status" value="1"/>
</dbReference>
<dbReference type="Gene3D" id="3.10.105.10">
    <property type="entry name" value="Dipeptide-binding Protein, Domain 3"/>
    <property type="match status" value="1"/>
</dbReference>
<dbReference type="RefSeq" id="WP_339960755.1">
    <property type="nucleotide sequence ID" value="NZ_JAWMWH010000003.1"/>
</dbReference>
<proteinExistence type="inferred from homology"/>
<evidence type="ECO:0000256" key="3">
    <source>
        <dbReference type="ARBA" id="ARBA00022448"/>
    </source>
</evidence>
<dbReference type="PIRSF" id="PIRSF002741">
    <property type="entry name" value="MppA"/>
    <property type="match status" value="1"/>
</dbReference>
<gene>
    <name evidence="7" type="ORF">R4146_07065</name>
</gene>
<protein>
    <submittedName>
        <fullName evidence="7">Peptide ABC transporter substrate-binding protein</fullName>
    </submittedName>
</protein>
<organism evidence="7 8">
    <name type="scientific">Nicoliella lavandulae</name>
    <dbReference type="NCBI Taxonomy" id="3082954"/>
    <lineage>
        <taxon>Bacteria</taxon>
        <taxon>Bacillati</taxon>
        <taxon>Bacillota</taxon>
        <taxon>Bacilli</taxon>
        <taxon>Lactobacillales</taxon>
        <taxon>Lactobacillaceae</taxon>
        <taxon>Nicoliella</taxon>
    </lineage>
</organism>